<protein>
    <submittedName>
        <fullName evidence="2">Uncharacterized protein</fullName>
    </submittedName>
</protein>
<keyword evidence="1" id="KW-0732">Signal</keyword>
<feature type="chain" id="PRO_5031446673" evidence="1">
    <location>
        <begin position="22"/>
        <end position="354"/>
    </location>
</feature>
<feature type="signal peptide" evidence="1">
    <location>
        <begin position="1"/>
        <end position="21"/>
    </location>
</feature>
<dbReference type="EMBL" id="HBED01013473">
    <property type="protein sequence ID" value="CAD8304036.1"/>
    <property type="molecule type" value="Transcribed_RNA"/>
</dbReference>
<dbReference type="InterPro" id="IPR046230">
    <property type="entry name" value="DUF6263"/>
</dbReference>
<accession>A0A7R9VSM6</accession>
<dbReference type="Pfam" id="PF19777">
    <property type="entry name" value="DUF6263"/>
    <property type="match status" value="1"/>
</dbReference>
<name>A0A7R9VSM6_9STRA</name>
<gene>
    <name evidence="2" type="ORF">TDUB1175_LOCUS6721</name>
</gene>
<proteinExistence type="predicted"/>
<evidence type="ECO:0000313" key="2">
    <source>
        <dbReference type="EMBL" id="CAD8304036.1"/>
    </source>
</evidence>
<evidence type="ECO:0000256" key="1">
    <source>
        <dbReference type="SAM" id="SignalP"/>
    </source>
</evidence>
<reference evidence="2" key="1">
    <citation type="submission" date="2021-01" db="EMBL/GenBank/DDBJ databases">
        <authorList>
            <person name="Corre E."/>
            <person name="Pelletier E."/>
            <person name="Niang G."/>
            <person name="Scheremetjew M."/>
            <person name="Finn R."/>
            <person name="Kale V."/>
            <person name="Holt S."/>
            <person name="Cochrane G."/>
            <person name="Meng A."/>
            <person name="Brown T."/>
            <person name="Cohen L."/>
        </authorList>
    </citation>
    <scope>NUCLEOTIDE SEQUENCE</scope>
    <source>
        <strain evidence="2">CCMP147</strain>
    </source>
</reference>
<organism evidence="2">
    <name type="scientific">Pseudictyota dubia</name>
    <dbReference type="NCBI Taxonomy" id="2749911"/>
    <lineage>
        <taxon>Eukaryota</taxon>
        <taxon>Sar</taxon>
        <taxon>Stramenopiles</taxon>
        <taxon>Ochrophyta</taxon>
        <taxon>Bacillariophyta</taxon>
        <taxon>Mediophyceae</taxon>
        <taxon>Biddulphiophycidae</taxon>
        <taxon>Eupodiscales</taxon>
        <taxon>Odontellaceae</taxon>
        <taxon>Pseudictyota</taxon>
    </lineage>
</organism>
<dbReference type="AlphaFoldDB" id="A0A7R9VSM6"/>
<sequence>MTRLLRIAAVLSVLLPGGTSAFRTLGGRGLSLGGDLVVPNDEIDRSGPSALFKTEYDVGSIYVQHVDMDQSTKIAIVEGMEMEQKMHMEMDAELEVSEVEEPAGGREIDMTFSHVVMNMDAGEGMTMDFDSDLPDDGSNPAFAMMGDMVGQTITVITDEDGDVVEANGLGGLNPLGGGGAAAGAQDPTASLTSPEQFQQMSRMAKVVPADKKVGPGDEWEFEDLQMDGAMSYSGTATFVGYRDHADNNGDIHQVAVFAFEGSLQMDLEKLGNALGVDTEGEDESEAIEMVEEVMESVKVTQSRMTTTMYWDNKDHFIRWSEVSLDMVMQMTNPIDQSLIEVPTMQVLKTSVDKK</sequence>